<proteinExistence type="predicted"/>
<protein>
    <submittedName>
        <fullName evidence="2">Uncharacterized protein</fullName>
    </submittedName>
</protein>
<feature type="region of interest" description="Disordered" evidence="1">
    <location>
        <begin position="45"/>
        <end position="68"/>
    </location>
</feature>
<evidence type="ECO:0000313" key="2">
    <source>
        <dbReference type="EMBL" id="KAJ3055443.1"/>
    </source>
</evidence>
<evidence type="ECO:0000313" key="3">
    <source>
        <dbReference type="Proteomes" id="UP001212841"/>
    </source>
</evidence>
<accession>A0AAD5SI45</accession>
<keyword evidence="3" id="KW-1185">Reference proteome</keyword>
<comment type="caution">
    <text evidence="2">The sequence shown here is derived from an EMBL/GenBank/DDBJ whole genome shotgun (WGS) entry which is preliminary data.</text>
</comment>
<feature type="region of interest" description="Disordered" evidence="1">
    <location>
        <begin position="129"/>
        <end position="149"/>
    </location>
</feature>
<dbReference type="EMBL" id="JADGJD010000078">
    <property type="protein sequence ID" value="KAJ3055443.1"/>
    <property type="molecule type" value="Genomic_DNA"/>
</dbReference>
<reference evidence="2" key="1">
    <citation type="submission" date="2020-05" db="EMBL/GenBank/DDBJ databases">
        <title>Phylogenomic resolution of chytrid fungi.</title>
        <authorList>
            <person name="Stajich J.E."/>
            <person name="Amses K."/>
            <person name="Simmons R."/>
            <person name="Seto K."/>
            <person name="Myers J."/>
            <person name="Bonds A."/>
            <person name="Quandt C.A."/>
            <person name="Barry K."/>
            <person name="Liu P."/>
            <person name="Grigoriev I."/>
            <person name="Longcore J.E."/>
            <person name="James T.Y."/>
        </authorList>
    </citation>
    <scope>NUCLEOTIDE SEQUENCE</scope>
    <source>
        <strain evidence="2">JEL0318</strain>
    </source>
</reference>
<dbReference type="AlphaFoldDB" id="A0AAD5SI45"/>
<feature type="compositionally biased region" description="Basic and acidic residues" evidence="1">
    <location>
        <begin position="59"/>
        <end position="68"/>
    </location>
</feature>
<dbReference type="Proteomes" id="UP001212841">
    <property type="component" value="Unassembled WGS sequence"/>
</dbReference>
<organism evidence="2 3">
    <name type="scientific">Rhizophlyctis rosea</name>
    <dbReference type="NCBI Taxonomy" id="64517"/>
    <lineage>
        <taxon>Eukaryota</taxon>
        <taxon>Fungi</taxon>
        <taxon>Fungi incertae sedis</taxon>
        <taxon>Chytridiomycota</taxon>
        <taxon>Chytridiomycota incertae sedis</taxon>
        <taxon>Chytridiomycetes</taxon>
        <taxon>Rhizophlyctidales</taxon>
        <taxon>Rhizophlyctidaceae</taxon>
        <taxon>Rhizophlyctis</taxon>
    </lineage>
</organism>
<evidence type="ECO:0000256" key="1">
    <source>
        <dbReference type="SAM" id="MobiDB-lite"/>
    </source>
</evidence>
<sequence length="253" mass="27671">MSNDCILCPVKDSLLRETLQRCRALEEDHRALKAEITALQNETTALKSQGTASATLSGGHEEASARDCEKKLRDLEKQLPVVRRGPEKGAGNDLHTRLEEGSAMGHRHRLVGPMIGSSNEEDVEAINRTANEDNSSVDDSDSASDASSYNDDECAIATTTSDLSNRQKVEYVLWVNGITTTPGLSTIEMRDILHAHDLSIELESVSEAARRARRLGRIVRAGYAGAQLLYYLNPKMHLKSPSNDATPYSPPSL</sequence>
<name>A0AAD5SI45_9FUNG</name>
<gene>
    <name evidence="2" type="ORF">HK097_010476</name>
</gene>
<feature type="compositionally biased region" description="Polar residues" evidence="1">
    <location>
        <begin position="45"/>
        <end position="56"/>
    </location>
</feature>